<dbReference type="Gene3D" id="3.30.420.10">
    <property type="entry name" value="Ribonuclease H-like superfamily/Ribonuclease H"/>
    <property type="match status" value="1"/>
</dbReference>
<organism evidence="1 2">
    <name type="scientific">Hemibagrus guttatus</name>
    <dbReference type="NCBI Taxonomy" id="175788"/>
    <lineage>
        <taxon>Eukaryota</taxon>
        <taxon>Metazoa</taxon>
        <taxon>Chordata</taxon>
        <taxon>Craniata</taxon>
        <taxon>Vertebrata</taxon>
        <taxon>Euteleostomi</taxon>
        <taxon>Actinopterygii</taxon>
        <taxon>Neopterygii</taxon>
        <taxon>Teleostei</taxon>
        <taxon>Ostariophysi</taxon>
        <taxon>Siluriformes</taxon>
        <taxon>Bagridae</taxon>
        <taxon>Hemibagrus</taxon>
    </lineage>
</organism>
<dbReference type="EMBL" id="JAUCMX010000022">
    <property type="protein sequence ID" value="KAK3513499.1"/>
    <property type="molecule type" value="Genomic_DNA"/>
</dbReference>
<proteinExistence type="predicted"/>
<dbReference type="InterPro" id="IPR036397">
    <property type="entry name" value="RNaseH_sf"/>
</dbReference>
<protein>
    <submittedName>
        <fullName evidence="1">Uncharacterized protein</fullName>
    </submittedName>
</protein>
<evidence type="ECO:0000313" key="1">
    <source>
        <dbReference type="EMBL" id="KAK3513499.1"/>
    </source>
</evidence>
<sequence length="138" mass="15244">MRQDSSFPKNTATKAKTSGIMCFGQMSLKLNYLDTITGHVWRKPNTAFQQMNLTPTVKHGGGSVLVWGCVAAAGPGKLTITESMMNSTLYQKVLEEHLQEFCMEECGKLSSSRCQKLVDGYRKRLIEVISVNGGNTSY</sequence>
<keyword evidence="2" id="KW-1185">Reference proteome</keyword>
<evidence type="ECO:0000313" key="2">
    <source>
        <dbReference type="Proteomes" id="UP001274896"/>
    </source>
</evidence>
<gene>
    <name evidence="1" type="ORF">QTP70_015493</name>
</gene>
<comment type="caution">
    <text evidence="1">The sequence shown here is derived from an EMBL/GenBank/DDBJ whole genome shotgun (WGS) entry which is preliminary data.</text>
</comment>
<dbReference type="Proteomes" id="UP001274896">
    <property type="component" value="Unassembled WGS sequence"/>
</dbReference>
<dbReference type="GO" id="GO:0003676">
    <property type="term" value="F:nucleic acid binding"/>
    <property type="evidence" value="ECO:0007669"/>
    <property type="project" value="InterPro"/>
</dbReference>
<reference evidence="1" key="1">
    <citation type="submission" date="2023-06" db="EMBL/GenBank/DDBJ databases">
        <title>Male Hemibagrus guttatus genome.</title>
        <authorList>
            <person name="Bian C."/>
        </authorList>
    </citation>
    <scope>NUCLEOTIDE SEQUENCE</scope>
    <source>
        <strain evidence="1">Male_cb2023</strain>
        <tissue evidence="1">Muscle</tissue>
    </source>
</reference>
<name>A0AAE0Q4M1_9TELE</name>
<accession>A0AAE0Q4M1</accession>
<dbReference type="AlphaFoldDB" id="A0AAE0Q4M1"/>